<gene>
    <name evidence="1" type="ORF">O9K51_03820</name>
</gene>
<dbReference type="Proteomes" id="UP001163105">
    <property type="component" value="Unassembled WGS sequence"/>
</dbReference>
<dbReference type="SUPFAM" id="SSF81383">
    <property type="entry name" value="F-box domain"/>
    <property type="match status" value="1"/>
</dbReference>
<dbReference type="AlphaFoldDB" id="A0AB34FTP9"/>
<evidence type="ECO:0000313" key="2">
    <source>
        <dbReference type="Proteomes" id="UP001163105"/>
    </source>
</evidence>
<organism evidence="1 2">
    <name type="scientific">Purpureocillium lavendulum</name>
    <dbReference type="NCBI Taxonomy" id="1247861"/>
    <lineage>
        <taxon>Eukaryota</taxon>
        <taxon>Fungi</taxon>
        <taxon>Dikarya</taxon>
        <taxon>Ascomycota</taxon>
        <taxon>Pezizomycotina</taxon>
        <taxon>Sordariomycetes</taxon>
        <taxon>Hypocreomycetidae</taxon>
        <taxon>Hypocreales</taxon>
        <taxon>Ophiocordycipitaceae</taxon>
        <taxon>Purpureocillium</taxon>
    </lineage>
</organism>
<proteinExistence type="predicted"/>
<evidence type="ECO:0000313" key="1">
    <source>
        <dbReference type="EMBL" id="KAJ6442645.1"/>
    </source>
</evidence>
<dbReference type="EMBL" id="JAQHRD010000003">
    <property type="protein sequence ID" value="KAJ6442645.1"/>
    <property type="molecule type" value="Genomic_DNA"/>
</dbReference>
<protein>
    <submittedName>
        <fullName evidence="1">Nucleotide-binding, alpha-beta plait</fullName>
    </submittedName>
</protein>
<sequence>MATSELFEAILLQLDMRDLLLSAVRVCKAWGDAIDTSPANRQALFFDPIPASRRPLVQDLVLNPLLVKQLRRASSNSAPWPSGDGSASYLWYNPKGEDVLLGDPMLRGCGLILRKLLEALVGHPCLTWILYSRMPYHIQSLTQSHQVTYRSTVF</sequence>
<accession>A0AB34FTP9</accession>
<keyword evidence="2" id="KW-1185">Reference proteome</keyword>
<comment type="caution">
    <text evidence="1">The sequence shown here is derived from an EMBL/GenBank/DDBJ whole genome shotgun (WGS) entry which is preliminary data.</text>
</comment>
<dbReference type="Gene3D" id="1.20.1280.50">
    <property type="match status" value="1"/>
</dbReference>
<dbReference type="InterPro" id="IPR036047">
    <property type="entry name" value="F-box-like_dom_sf"/>
</dbReference>
<name>A0AB34FTP9_9HYPO</name>
<reference evidence="1" key="1">
    <citation type="submission" date="2023-01" db="EMBL/GenBank/DDBJ databases">
        <title>The growth and conidiation of Purpureocillium lavendulum are regulated by nitrogen source and histone H3K14 acetylation.</title>
        <authorList>
            <person name="Tang P."/>
            <person name="Han J."/>
            <person name="Zhang C."/>
            <person name="Tang P."/>
            <person name="Qi F."/>
            <person name="Zhang K."/>
            <person name="Liang L."/>
        </authorList>
    </citation>
    <scope>NUCLEOTIDE SEQUENCE</scope>
    <source>
        <strain evidence="1">YMF1.00683</strain>
    </source>
</reference>